<evidence type="ECO:0000256" key="6">
    <source>
        <dbReference type="ARBA" id="ARBA00023136"/>
    </source>
</evidence>
<evidence type="ECO:0000256" key="11">
    <source>
        <dbReference type="RuleBase" id="RU362096"/>
    </source>
</evidence>
<keyword evidence="5 11" id="KW-0067">ATP-binding</keyword>
<dbReference type="InterPro" id="IPR020635">
    <property type="entry name" value="Tyr_kinase_cat_dom"/>
</dbReference>
<evidence type="ECO:0000256" key="10">
    <source>
        <dbReference type="PROSITE-ProRule" id="PRU00191"/>
    </source>
</evidence>
<keyword evidence="7 11" id="KW-0829">Tyrosine-protein kinase</keyword>
<dbReference type="InterPro" id="IPR035849">
    <property type="entry name" value="Fes/Fps/Fer_SH2"/>
</dbReference>
<dbReference type="InterPro" id="IPR011009">
    <property type="entry name" value="Kinase-like_dom_sf"/>
</dbReference>
<dbReference type="Gene3D" id="1.10.510.10">
    <property type="entry name" value="Transferase(Phosphotransferase) domain 1"/>
    <property type="match status" value="1"/>
</dbReference>
<reference evidence="16" key="1">
    <citation type="submission" date="2016-06" db="UniProtKB">
        <authorList>
            <consortium name="WormBaseParasite"/>
        </authorList>
    </citation>
    <scope>IDENTIFICATION</scope>
</reference>
<dbReference type="InterPro" id="IPR008266">
    <property type="entry name" value="Tyr_kinase_AS"/>
</dbReference>
<evidence type="ECO:0000256" key="1">
    <source>
        <dbReference type="ARBA" id="ARBA00004308"/>
    </source>
</evidence>
<dbReference type="GO" id="GO:0005524">
    <property type="term" value="F:ATP binding"/>
    <property type="evidence" value="ECO:0007669"/>
    <property type="project" value="UniProtKB-KW"/>
</dbReference>
<keyword evidence="10" id="KW-0727">SH2 domain</keyword>
<feature type="domain" description="SH2" evidence="12">
    <location>
        <begin position="10"/>
        <end position="114"/>
    </location>
</feature>
<dbReference type="SUPFAM" id="SSF55550">
    <property type="entry name" value="SH2 domain"/>
    <property type="match status" value="1"/>
</dbReference>
<dbReference type="EMBL" id="UYWY01021966">
    <property type="protein sequence ID" value="VDM45248.1"/>
    <property type="molecule type" value="Genomic_DNA"/>
</dbReference>
<dbReference type="Proteomes" id="UP000050794">
    <property type="component" value="Unassembled WGS sequence"/>
</dbReference>
<dbReference type="FunFam" id="1.10.510.10:FF:001512">
    <property type="entry name" value="Receptor tyrosine-protein kinase erbB-2"/>
    <property type="match status" value="1"/>
</dbReference>
<dbReference type="GO" id="GO:0012505">
    <property type="term" value="C:endomembrane system"/>
    <property type="evidence" value="ECO:0007669"/>
    <property type="project" value="UniProtKB-SubCell"/>
</dbReference>
<evidence type="ECO:0000256" key="2">
    <source>
        <dbReference type="ARBA" id="ARBA00022679"/>
    </source>
</evidence>
<keyword evidence="2 11" id="KW-0808">Transferase</keyword>
<evidence type="ECO:0000256" key="4">
    <source>
        <dbReference type="ARBA" id="ARBA00022777"/>
    </source>
</evidence>
<dbReference type="GO" id="GO:0004714">
    <property type="term" value="F:transmembrane receptor protein tyrosine kinase activity"/>
    <property type="evidence" value="ECO:0007669"/>
    <property type="project" value="UniProtKB-EC"/>
</dbReference>
<evidence type="ECO:0000313" key="15">
    <source>
        <dbReference type="Proteomes" id="UP000050794"/>
    </source>
</evidence>
<accession>A0A183UZK7</accession>
<dbReference type="CDD" id="cd10361">
    <property type="entry name" value="SH2_Fps_family"/>
    <property type="match status" value="1"/>
</dbReference>
<dbReference type="GO" id="GO:0004715">
    <property type="term" value="F:non-membrane spanning protein tyrosine kinase activity"/>
    <property type="evidence" value="ECO:0007669"/>
    <property type="project" value="UniProtKB-EC"/>
</dbReference>
<dbReference type="WBParaSite" id="TCNE_0001392701-mRNA-1">
    <property type="protein sequence ID" value="TCNE_0001392701-mRNA-1"/>
    <property type="gene ID" value="TCNE_0001392701"/>
</dbReference>
<keyword evidence="4 11" id="KW-0418">Kinase</keyword>
<organism evidence="15 16">
    <name type="scientific">Toxocara canis</name>
    <name type="common">Canine roundworm</name>
    <dbReference type="NCBI Taxonomy" id="6265"/>
    <lineage>
        <taxon>Eukaryota</taxon>
        <taxon>Metazoa</taxon>
        <taxon>Ecdysozoa</taxon>
        <taxon>Nematoda</taxon>
        <taxon>Chromadorea</taxon>
        <taxon>Rhabditida</taxon>
        <taxon>Spirurina</taxon>
        <taxon>Ascaridomorpha</taxon>
        <taxon>Ascaridoidea</taxon>
        <taxon>Toxocaridae</taxon>
        <taxon>Toxocara</taxon>
    </lineage>
</organism>
<evidence type="ECO:0000256" key="7">
    <source>
        <dbReference type="ARBA" id="ARBA00023137"/>
    </source>
</evidence>
<comment type="catalytic activity">
    <reaction evidence="9 11">
        <text>L-tyrosyl-[protein] + ATP = O-phospho-L-tyrosyl-[protein] + ADP + H(+)</text>
        <dbReference type="Rhea" id="RHEA:10596"/>
        <dbReference type="Rhea" id="RHEA-COMP:10136"/>
        <dbReference type="Rhea" id="RHEA-COMP:20101"/>
        <dbReference type="ChEBI" id="CHEBI:15378"/>
        <dbReference type="ChEBI" id="CHEBI:30616"/>
        <dbReference type="ChEBI" id="CHEBI:46858"/>
        <dbReference type="ChEBI" id="CHEBI:61978"/>
        <dbReference type="ChEBI" id="CHEBI:456216"/>
        <dbReference type="EC" id="2.7.10.2"/>
    </reaction>
</comment>
<keyword evidence="15" id="KW-1185">Reference proteome</keyword>
<dbReference type="InterPro" id="IPR000719">
    <property type="entry name" value="Prot_kinase_dom"/>
</dbReference>
<evidence type="ECO:0000313" key="16">
    <source>
        <dbReference type="WBParaSite" id="TCNE_0001392701-mRNA-1"/>
    </source>
</evidence>
<dbReference type="AlphaFoldDB" id="A0A183UZK7"/>
<dbReference type="PRINTS" id="PR00109">
    <property type="entry name" value="TYRKINASE"/>
</dbReference>
<dbReference type="SUPFAM" id="SSF56112">
    <property type="entry name" value="Protein kinase-like (PK-like)"/>
    <property type="match status" value="1"/>
</dbReference>
<proteinExistence type="inferred from homology"/>
<reference evidence="14 15" key="2">
    <citation type="submission" date="2018-11" db="EMBL/GenBank/DDBJ databases">
        <authorList>
            <consortium name="Pathogen Informatics"/>
        </authorList>
    </citation>
    <scope>NUCLEOTIDE SEQUENCE [LARGE SCALE GENOMIC DNA]</scope>
</reference>
<keyword evidence="6" id="KW-0472">Membrane</keyword>
<dbReference type="EC" id="2.7.10.2" evidence="11"/>
<name>A0A183UZK7_TOXCA</name>
<dbReference type="PANTHER" id="PTHR24418">
    <property type="entry name" value="TYROSINE-PROTEIN KINASE"/>
    <property type="match status" value="1"/>
</dbReference>
<evidence type="ECO:0000256" key="9">
    <source>
        <dbReference type="ARBA" id="ARBA00051245"/>
    </source>
</evidence>
<protein>
    <recommendedName>
        <fullName evidence="11">Tyrosine-protein kinase</fullName>
        <ecNumber evidence="11">2.7.10.2</ecNumber>
    </recommendedName>
</protein>
<dbReference type="GO" id="GO:0061564">
    <property type="term" value="P:axon development"/>
    <property type="evidence" value="ECO:0007669"/>
    <property type="project" value="UniProtKB-ARBA"/>
</dbReference>
<evidence type="ECO:0000256" key="3">
    <source>
        <dbReference type="ARBA" id="ARBA00022741"/>
    </source>
</evidence>
<dbReference type="SMART" id="SM00252">
    <property type="entry name" value="SH2"/>
    <property type="match status" value="1"/>
</dbReference>
<dbReference type="SMART" id="SM00219">
    <property type="entry name" value="TyrKc"/>
    <property type="match status" value="1"/>
</dbReference>
<evidence type="ECO:0000259" key="12">
    <source>
        <dbReference type="PROSITE" id="PS50001"/>
    </source>
</evidence>
<evidence type="ECO:0000259" key="13">
    <source>
        <dbReference type="PROSITE" id="PS50011"/>
    </source>
</evidence>
<dbReference type="PROSITE" id="PS50011">
    <property type="entry name" value="PROTEIN_KINASE_DOM"/>
    <property type="match status" value="1"/>
</dbReference>
<evidence type="ECO:0000256" key="8">
    <source>
        <dbReference type="ARBA" id="ARBA00051243"/>
    </source>
</evidence>
<sequence>MAESIEGESWYHGLRPKSDVIPLLKDVGDWLVRAVESPMPLPEEGSEHKIDIVLSVLIEAPDKVFNFLLHLNEATNMWAVASIRHLREFPSPRELIKYYQQNDLPGGYRLLRPVCRPHWMICRSSLHYDESSPIGQGNFCYVFKGKYHDASKEAPIDVAIKVWQNVKDSNRSKPGEALDCMIKEAKFMMRHNHRNIVQFYGAVCDRPPIMIVMELCPGGNLTTHLRKLRDGITHGERIVYCVDIAKGIRYLHSKNCIHRDLACRNCLISKHGEIKITDFGLSRVLDEVTLHTPKIQPQDKLPIRWMAPETLTRMPIFSTKSDVWSYGIVCYEIFNNGEKPWPHLEAKAIAKNYKSGKLPSIPAATPPLISKLMMRTWLLRAERRPNFDEIIAALNNALSSSPAPPHEAFTVFTIEGVVRRTAEEVFDPSGHLNETEIKMMNGTTVFFRKTPRECSTGRLRYKKDGEEISFI</sequence>
<comment type="catalytic activity">
    <reaction evidence="8">
        <text>L-tyrosyl-[protein] + ATP = O-phospho-L-tyrosyl-[protein] + ADP + H(+)</text>
        <dbReference type="Rhea" id="RHEA:10596"/>
        <dbReference type="Rhea" id="RHEA-COMP:10136"/>
        <dbReference type="Rhea" id="RHEA-COMP:20101"/>
        <dbReference type="ChEBI" id="CHEBI:15378"/>
        <dbReference type="ChEBI" id="CHEBI:30616"/>
        <dbReference type="ChEBI" id="CHEBI:46858"/>
        <dbReference type="ChEBI" id="CHEBI:61978"/>
        <dbReference type="ChEBI" id="CHEBI:456216"/>
        <dbReference type="EC" id="2.7.10.1"/>
    </reaction>
</comment>
<gene>
    <name evidence="14" type="ORF">TCNE_LOCUS13927</name>
</gene>
<comment type="subcellular location">
    <subcellularLocation>
        <location evidence="1">Endomembrane system</location>
    </subcellularLocation>
</comment>
<evidence type="ECO:0000256" key="5">
    <source>
        <dbReference type="ARBA" id="ARBA00022840"/>
    </source>
</evidence>
<dbReference type="InterPro" id="IPR036860">
    <property type="entry name" value="SH2_dom_sf"/>
</dbReference>
<dbReference type="PROSITE" id="PS00109">
    <property type="entry name" value="PROTEIN_KINASE_TYR"/>
    <property type="match status" value="1"/>
</dbReference>
<evidence type="ECO:0000313" key="14">
    <source>
        <dbReference type="EMBL" id="VDM45248.1"/>
    </source>
</evidence>
<dbReference type="Pfam" id="PF07714">
    <property type="entry name" value="PK_Tyr_Ser-Thr"/>
    <property type="match status" value="1"/>
</dbReference>
<dbReference type="PROSITE" id="PS50001">
    <property type="entry name" value="SH2"/>
    <property type="match status" value="1"/>
</dbReference>
<dbReference type="Gene3D" id="3.30.505.10">
    <property type="entry name" value="SH2 domain"/>
    <property type="match status" value="1"/>
</dbReference>
<dbReference type="InterPro" id="IPR050198">
    <property type="entry name" value="Non-receptor_tyrosine_kinases"/>
</dbReference>
<comment type="similarity">
    <text evidence="11">Belongs to the protein kinase superfamily. Tyr protein kinase family.</text>
</comment>
<dbReference type="CDD" id="cd00192">
    <property type="entry name" value="PTKc"/>
    <property type="match status" value="1"/>
</dbReference>
<keyword evidence="3 11" id="KW-0547">Nucleotide-binding</keyword>
<dbReference type="InterPro" id="IPR001245">
    <property type="entry name" value="Ser-Thr/Tyr_kinase_cat_dom"/>
</dbReference>
<feature type="domain" description="Protein kinase" evidence="13">
    <location>
        <begin position="128"/>
        <end position="409"/>
    </location>
</feature>
<dbReference type="GO" id="GO:0048680">
    <property type="term" value="P:positive regulation of axon regeneration"/>
    <property type="evidence" value="ECO:0007669"/>
    <property type="project" value="UniProtKB-ARBA"/>
</dbReference>
<dbReference type="InterPro" id="IPR000980">
    <property type="entry name" value="SH2"/>
</dbReference>